<evidence type="ECO:0000313" key="2">
    <source>
        <dbReference type="Proteomes" id="UP000663760"/>
    </source>
</evidence>
<protein>
    <submittedName>
        <fullName evidence="1">Uncharacterized protein</fullName>
    </submittedName>
</protein>
<keyword evidence="2" id="KW-1185">Reference proteome</keyword>
<accession>A0A7I8LDZ5</accession>
<proteinExistence type="predicted"/>
<dbReference type="Proteomes" id="UP000663760">
    <property type="component" value="Chromosome 14"/>
</dbReference>
<organism evidence="1 2">
    <name type="scientific">Spirodela intermedia</name>
    <name type="common">Intermediate duckweed</name>
    <dbReference type="NCBI Taxonomy" id="51605"/>
    <lineage>
        <taxon>Eukaryota</taxon>
        <taxon>Viridiplantae</taxon>
        <taxon>Streptophyta</taxon>
        <taxon>Embryophyta</taxon>
        <taxon>Tracheophyta</taxon>
        <taxon>Spermatophyta</taxon>
        <taxon>Magnoliopsida</taxon>
        <taxon>Liliopsida</taxon>
        <taxon>Araceae</taxon>
        <taxon>Lemnoideae</taxon>
        <taxon>Spirodela</taxon>
    </lineage>
</organism>
<reference evidence="1" key="1">
    <citation type="submission" date="2020-02" db="EMBL/GenBank/DDBJ databases">
        <authorList>
            <person name="Scholz U."/>
            <person name="Mascher M."/>
            <person name="Fiebig A."/>
        </authorList>
    </citation>
    <scope>NUCLEOTIDE SEQUENCE</scope>
</reference>
<name>A0A7I8LDZ5_SPIIN</name>
<dbReference type="AlphaFoldDB" id="A0A7I8LDZ5"/>
<dbReference type="EMBL" id="LR746277">
    <property type="protein sequence ID" value="CAA7407505.1"/>
    <property type="molecule type" value="Genomic_DNA"/>
</dbReference>
<sequence>MVKLMSAAGTLGSDPQLESTWWPIMAYLSTSRLSLRLAQWHHTKKPLAAVYNLRVLAQAFQAWRTIIALQHLGGTAPTGLQLRTANLPCSLLKNR</sequence>
<gene>
    <name evidence="1" type="ORF">SI8410_14018183</name>
</gene>
<evidence type="ECO:0000313" key="1">
    <source>
        <dbReference type="EMBL" id="CAA7407505.1"/>
    </source>
</evidence>